<dbReference type="Proteomes" id="UP000287908">
    <property type="component" value="Unassembled WGS sequence"/>
</dbReference>
<dbReference type="RefSeq" id="WP_126785035.1">
    <property type="nucleotide sequence ID" value="NZ_PIQF01000003.1"/>
</dbReference>
<dbReference type="InterPro" id="IPR026387">
    <property type="entry name" value="OMP_w_GlyGly"/>
</dbReference>
<comment type="caution">
    <text evidence="2">The sequence shown here is derived from an EMBL/GenBank/DDBJ whole genome shotgun (WGS) entry which is preliminary data.</text>
</comment>
<name>A0A432ZB70_9GAMM</name>
<feature type="signal peptide" evidence="1">
    <location>
        <begin position="1"/>
        <end position="19"/>
    </location>
</feature>
<keyword evidence="3" id="KW-1185">Reference proteome</keyword>
<evidence type="ECO:0000313" key="2">
    <source>
        <dbReference type="EMBL" id="RUO75161.1"/>
    </source>
</evidence>
<dbReference type="EMBL" id="PIQF01000003">
    <property type="protein sequence ID" value="RUO75161.1"/>
    <property type="molecule type" value="Genomic_DNA"/>
</dbReference>
<protein>
    <recommendedName>
        <fullName evidence="4">TIGR04219 family outer membrane beta-barrel protein</fullName>
    </recommendedName>
</protein>
<evidence type="ECO:0000313" key="3">
    <source>
        <dbReference type="Proteomes" id="UP000287908"/>
    </source>
</evidence>
<dbReference type="OrthoDB" id="6708408at2"/>
<evidence type="ECO:0000256" key="1">
    <source>
        <dbReference type="SAM" id="SignalP"/>
    </source>
</evidence>
<organism evidence="2 3">
    <name type="scientific">Idiomarina seosinensis</name>
    <dbReference type="NCBI Taxonomy" id="281739"/>
    <lineage>
        <taxon>Bacteria</taxon>
        <taxon>Pseudomonadati</taxon>
        <taxon>Pseudomonadota</taxon>
        <taxon>Gammaproteobacteria</taxon>
        <taxon>Alteromonadales</taxon>
        <taxon>Idiomarinaceae</taxon>
        <taxon>Idiomarina</taxon>
    </lineage>
</organism>
<reference evidence="2 3" key="1">
    <citation type="journal article" date="2011" name="Front. Microbiol.">
        <title>Genomic signatures of strain selection and enhancement in Bacillus atrophaeus var. globigii, a historical biowarfare simulant.</title>
        <authorList>
            <person name="Gibbons H.S."/>
            <person name="Broomall S.M."/>
            <person name="McNew L.A."/>
            <person name="Daligault H."/>
            <person name="Chapman C."/>
            <person name="Bruce D."/>
            <person name="Karavis M."/>
            <person name="Krepps M."/>
            <person name="McGregor P.A."/>
            <person name="Hong C."/>
            <person name="Park K.H."/>
            <person name="Akmal A."/>
            <person name="Feldman A."/>
            <person name="Lin J.S."/>
            <person name="Chang W.E."/>
            <person name="Higgs B.W."/>
            <person name="Demirev P."/>
            <person name="Lindquist J."/>
            <person name="Liem A."/>
            <person name="Fochler E."/>
            <person name="Read T.D."/>
            <person name="Tapia R."/>
            <person name="Johnson S."/>
            <person name="Bishop-Lilly K.A."/>
            <person name="Detter C."/>
            <person name="Han C."/>
            <person name="Sozhamannan S."/>
            <person name="Rosenzweig C.N."/>
            <person name="Skowronski E.W."/>
        </authorList>
    </citation>
    <scope>NUCLEOTIDE SEQUENCE [LARGE SCALE GENOMIC DNA]</scope>
    <source>
        <strain evidence="2 3">CL-SP19</strain>
    </source>
</reference>
<feature type="chain" id="PRO_5019532231" description="TIGR04219 family outer membrane beta-barrel protein" evidence="1">
    <location>
        <begin position="20"/>
        <end position="232"/>
    </location>
</feature>
<gene>
    <name evidence="2" type="ORF">CWI81_09240</name>
</gene>
<sequence length="232" mass="25249">MKLRTVAIASIFTVLPATATADTILGLYVGAQGWNADYDGSYGAGGNVQPFYVDNDDTQTSFYVALEHPVPLLPNIKIRQNSLDVENPFGSNDSSFDNTDYTLYYEIFDNDIVAIDVGLNGKQFDGTAGVQVGDTLLSRDFSGVIPTAYGAARIGLPFTNWTVTGEAKAISFNDSELHDVQAAIEYRLIDNLAVDISISAGYRSMKVELDDVDNLYSDLNFDGPFLALDVHF</sequence>
<evidence type="ECO:0008006" key="4">
    <source>
        <dbReference type="Google" id="ProtNLM"/>
    </source>
</evidence>
<accession>A0A432ZB70</accession>
<dbReference type="AlphaFoldDB" id="A0A432ZB70"/>
<keyword evidence="1" id="KW-0732">Signal</keyword>
<dbReference type="NCBIfam" id="TIGR04219">
    <property type="entry name" value="OMP_w_GlyGly"/>
    <property type="match status" value="1"/>
</dbReference>
<proteinExistence type="predicted"/>